<feature type="transmembrane region" description="Helical" evidence="2">
    <location>
        <begin position="143"/>
        <end position="165"/>
    </location>
</feature>
<keyword evidence="2" id="KW-1133">Transmembrane helix</keyword>
<evidence type="ECO:0000256" key="1">
    <source>
        <dbReference type="SAM" id="Coils"/>
    </source>
</evidence>
<organism evidence="4 5">
    <name type="scientific">Aerococcus urinae</name>
    <dbReference type="NCBI Taxonomy" id="1376"/>
    <lineage>
        <taxon>Bacteria</taxon>
        <taxon>Bacillati</taxon>
        <taxon>Bacillota</taxon>
        <taxon>Bacilli</taxon>
        <taxon>Lactobacillales</taxon>
        <taxon>Aerococcaceae</taxon>
        <taxon>Aerococcus</taxon>
    </lineage>
</organism>
<feature type="transmembrane region" description="Helical" evidence="2">
    <location>
        <begin position="117"/>
        <end position="136"/>
    </location>
</feature>
<feature type="transmembrane region" description="Helical" evidence="2">
    <location>
        <begin position="12"/>
        <end position="29"/>
    </location>
</feature>
<proteinExistence type="predicted"/>
<feature type="transmembrane region" description="Helical" evidence="2">
    <location>
        <begin position="185"/>
        <end position="210"/>
    </location>
</feature>
<feature type="transmembrane region" description="Helical" evidence="2">
    <location>
        <begin position="41"/>
        <end position="63"/>
    </location>
</feature>
<feature type="transmembrane region" description="Helical" evidence="2">
    <location>
        <begin position="83"/>
        <end position="105"/>
    </location>
</feature>
<evidence type="ECO:0008006" key="7">
    <source>
        <dbReference type="Google" id="ProtNLM"/>
    </source>
</evidence>
<evidence type="ECO:0000313" key="6">
    <source>
        <dbReference type="Proteomes" id="UP001069145"/>
    </source>
</evidence>
<keyword evidence="2" id="KW-0472">Membrane</keyword>
<dbReference type="PANTHER" id="PTHR37814">
    <property type="entry name" value="CONSERVED MEMBRANE PROTEIN"/>
    <property type="match status" value="1"/>
</dbReference>
<protein>
    <recommendedName>
        <fullName evidence="7">Membrane protein YkvI</fullName>
    </recommendedName>
</protein>
<feature type="transmembrane region" description="Helical" evidence="2">
    <location>
        <begin position="266"/>
        <end position="289"/>
    </location>
</feature>
<feature type="transmembrane region" description="Helical" evidence="2">
    <location>
        <begin position="301"/>
        <end position="321"/>
    </location>
</feature>
<dbReference type="InterPro" id="IPR038728">
    <property type="entry name" value="YkvI-like"/>
</dbReference>
<dbReference type="KEGG" id="aun:AWM73_04795"/>
<reference evidence="4 5" key="1">
    <citation type="submission" date="2020-12" db="EMBL/GenBank/DDBJ databases">
        <title>FDA dAtabase for Regulatory Grade micrObial Sequences (FDA-ARGOS): Supporting development and validation of Infectious Disease Dx tests.</title>
        <authorList>
            <person name="Sproer C."/>
            <person name="Gronow S."/>
            <person name="Severitt S."/>
            <person name="Schroder I."/>
            <person name="Tallon L."/>
            <person name="Sadzewicz L."/>
            <person name="Zhao X."/>
            <person name="Boylan J."/>
            <person name="Ott S."/>
            <person name="Bowen H."/>
            <person name="Vavikolanu K."/>
            <person name="Mehta A."/>
            <person name="Aluvathingal J."/>
            <person name="Nadendla S."/>
            <person name="Lowell S."/>
            <person name="Myers T."/>
            <person name="Yan Y."/>
            <person name="Sichtig H."/>
        </authorList>
    </citation>
    <scope>NUCLEOTIDE SEQUENCE [LARGE SCALE GENOMIC DNA]</scope>
    <source>
        <strain evidence="4 5">FDAARGOS_911</strain>
    </source>
</reference>
<name>A0A0X8FEK0_9LACT</name>
<dbReference type="AlphaFoldDB" id="A0A0X8FEK0"/>
<dbReference type="RefSeq" id="WP_060778318.1">
    <property type="nucleotide sequence ID" value="NZ_CAJHLF010000002.1"/>
</dbReference>
<dbReference type="OrthoDB" id="4424890at2"/>
<keyword evidence="1" id="KW-0175">Coiled coil</keyword>
<dbReference type="Proteomes" id="UP001069145">
    <property type="component" value="Unassembled WGS sequence"/>
</dbReference>
<feature type="transmembrane region" description="Helical" evidence="2">
    <location>
        <begin position="222"/>
        <end position="246"/>
    </location>
</feature>
<dbReference type="Proteomes" id="UP000594771">
    <property type="component" value="Chromosome"/>
</dbReference>
<feature type="transmembrane region" description="Helical" evidence="2">
    <location>
        <begin position="327"/>
        <end position="349"/>
    </location>
</feature>
<evidence type="ECO:0000256" key="2">
    <source>
        <dbReference type="SAM" id="Phobius"/>
    </source>
</evidence>
<feature type="coiled-coil region" evidence="1">
    <location>
        <begin position="383"/>
        <end position="417"/>
    </location>
</feature>
<evidence type="ECO:0000313" key="3">
    <source>
        <dbReference type="EMBL" id="MCY3052488.1"/>
    </source>
</evidence>
<evidence type="ECO:0000313" key="4">
    <source>
        <dbReference type="EMBL" id="QPS00807.1"/>
    </source>
</evidence>
<dbReference type="EMBL" id="CP065662">
    <property type="protein sequence ID" value="QPS00807.1"/>
    <property type="molecule type" value="Genomic_DNA"/>
</dbReference>
<accession>A0A0X8FEK0</accession>
<evidence type="ECO:0000313" key="5">
    <source>
        <dbReference type="Proteomes" id="UP000594771"/>
    </source>
</evidence>
<dbReference type="PANTHER" id="PTHR37814:SF1">
    <property type="entry name" value="MEMBRANE PROTEIN"/>
    <property type="match status" value="1"/>
</dbReference>
<dbReference type="GeneID" id="35767941"/>
<keyword evidence="6" id="KW-1185">Reference proteome</keyword>
<gene>
    <name evidence="4" type="ORF">I6G68_05260</name>
    <name evidence="3" type="ORF">ODY43_00520</name>
</gene>
<sequence length="420" mass="47085">MQNQKIKNMVHIGLAYLGVIIGAGFASGKEMLQYFVSFGKWGIVGLCLSALLFIVGGVVLLQFGSYYKAQEHSEVFNHISSPFVSKVIDFIINFNLFCTGFVMIAGAGTNLNQQFDWPIWIGALVLSILVIATAYLDVDKVTTLIGAITPFVIIFLIALLIYTLVQQPLGFDEAMTISAAQETTLPNWFISTINYSCLALMLAMSMAMVIGGEQYSPKQAGVGGFFGGALVTLLLFASFFSISLNINSVASSSMPLLELYNKVHPILGMIMALIIFGMIYNTAIGTYYALAKRVVRTKPQYFSKAMIILVVVGFALSFIGFETLVAYLFPLIGYLGIFVMALLIIQWLLRYRKIHRENKIRDRLIKHEIDRIDEEYDFDTRDKKHMERLYDESNVENKQLKAEVQELGKTIYEEENNTEE</sequence>
<reference evidence="3" key="2">
    <citation type="submission" date="2022-09" db="EMBL/GenBank/DDBJ databases">
        <title>Aerococcus urinae taxonomy study.</title>
        <authorList>
            <person name="Christensen J."/>
            <person name="Senneby E."/>
        </authorList>
    </citation>
    <scope>NUCLEOTIDE SEQUENCE</scope>
    <source>
        <strain evidence="3">NLD-066-U95</strain>
    </source>
</reference>
<keyword evidence="2" id="KW-0812">Transmembrane</keyword>
<dbReference type="EMBL" id="JAOTML010000001">
    <property type="protein sequence ID" value="MCY3052488.1"/>
    <property type="molecule type" value="Genomic_DNA"/>
</dbReference>